<reference evidence="1 2" key="1">
    <citation type="journal article" date="2023" name="Plants (Basel)">
        <title>Bridging the Gap: Combining Genomics and Transcriptomics Approaches to Understand Stylosanthes scabra, an Orphan Legume from the Brazilian Caatinga.</title>
        <authorList>
            <person name="Ferreira-Neto J.R.C."/>
            <person name="da Silva M.D."/>
            <person name="Binneck E."/>
            <person name="de Melo N.F."/>
            <person name="da Silva R.H."/>
            <person name="de Melo A.L.T.M."/>
            <person name="Pandolfi V."/>
            <person name="Bustamante F.O."/>
            <person name="Brasileiro-Vidal A.C."/>
            <person name="Benko-Iseppon A.M."/>
        </authorList>
    </citation>
    <scope>NUCLEOTIDE SEQUENCE [LARGE SCALE GENOMIC DNA]</scope>
    <source>
        <tissue evidence="1">Leaves</tissue>
    </source>
</reference>
<accession>A0ABU6YNV7</accession>
<comment type="caution">
    <text evidence="1">The sequence shown here is derived from an EMBL/GenBank/DDBJ whole genome shotgun (WGS) entry which is preliminary data.</text>
</comment>
<gene>
    <name evidence="1" type="ORF">PIB30_075398</name>
</gene>
<keyword evidence="2" id="KW-1185">Reference proteome</keyword>
<name>A0ABU6YNV7_9FABA</name>
<dbReference type="EMBL" id="JASCZI010242615">
    <property type="protein sequence ID" value="MED6211605.1"/>
    <property type="molecule type" value="Genomic_DNA"/>
</dbReference>
<organism evidence="1 2">
    <name type="scientific">Stylosanthes scabra</name>
    <dbReference type="NCBI Taxonomy" id="79078"/>
    <lineage>
        <taxon>Eukaryota</taxon>
        <taxon>Viridiplantae</taxon>
        <taxon>Streptophyta</taxon>
        <taxon>Embryophyta</taxon>
        <taxon>Tracheophyta</taxon>
        <taxon>Spermatophyta</taxon>
        <taxon>Magnoliopsida</taxon>
        <taxon>eudicotyledons</taxon>
        <taxon>Gunneridae</taxon>
        <taxon>Pentapetalae</taxon>
        <taxon>rosids</taxon>
        <taxon>fabids</taxon>
        <taxon>Fabales</taxon>
        <taxon>Fabaceae</taxon>
        <taxon>Papilionoideae</taxon>
        <taxon>50 kb inversion clade</taxon>
        <taxon>dalbergioids sensu lato</taxon>
        <taxon>Dalbergieae</taxon>
        <taxon>Pterocarpus clade</taxon>
        <taxon>Stylosanthes</taxon>
    </lineage>
</organism>
<evidence type="ECO:0000313" key="2">
    <source>
        <dbReference type="Proteomes" id="UP001341840"/>
    </source>
</evidence>
<dbReference type="Proteomes" id="UP001341840">
    <property type="component" value="Unassembled WGS sequence"/>
</dbReference>
<evidence type="ECO:0000313" key="1">
    <source>
        <dbReference type="EMBL" id="MED6211605.1"/>
    </source>
</evidence>
<proteinExistence type="predicted"/>
<sequence>MISSLCVAFQDISDELDLKIKKNLIGEIASFEGAEDELILKHAVAFVRPVSVAYQVVDGF</sequence>
<protein>
    <submittedName>
        <fullName evidence="1">Uncharacterized protein</fullName>
    </submittedName>
</protein>